<dbReference type="AlphaFoldDB" id="A0A6P1E3W0"/>
<dbReference type="RefSeq" id="WP_003552267.1">
    <property type="nucleotide sequence ID" value="NZ_CABKOL010000106.1"/>
</dbReference>
<dbReference type="EMBL" id="CP047121">
    <property type="protein sequence ID" value="QHB51328.1"/>
    <property type="molecule type" value="Genomic_DNA"/>
</dbReference>
<protein>
    <submittedName>
        <fullName evidence="2">AAA family ATPase</fullName>
    </submittedName>
</protein>
<feature type="domain" description="ATPase AAA-type core" evidence="1">
    <location>
        <begin position="50"/>
        <end position="337"/>
    </location>
</feature>
<dbReference type="InterPro" id="IPR003959">
    <property type="entry name" value="ATPase_AAA_core"/>
</dbReference>
<evidence type="ECO:0000313" key="3">
    <source>
        <dbReference type="Proteomes" id="UP000465035"/>
    </source>
</evidence>
<dbReference type="GO" id="GO:0016887">
    <property type="term" value="F:ATP hydrolysis activity"/>
    <property type="evidence" value="ECO:0007669"/>
    <property type="project" value="InterPro"/>
</dbReference>
<dbReference type="Pfam" id="PF13304">
    <property type="entry name" value="AAA_21"/>
    <property type="match status" value="1"/>
</dbReference>
<dbReference type="SUPFAM" id="SSF52540">
    <property type="entry name" value="P-loop containing nucleoside triphosphate hydrolases"/>
    <property type="match status" value="1"/>
</dbReference>
<organism evidence="2 3">
    <name type="scientific">Lentilactobacillus hilgardii</name>
    <name type="common">Lactobacillus hilgardii</name>
    <dbReference type="NCBI Taxonomy" id="1588"/>
    <lineage>
        <taxon>Bacteria</taxon>
        <taxon>Bacillati</taxon>
        <taxon>Bacillota</taxon>
        <taxon>Bacilli</taxon>
        <taxon>Lactobacillales</taxon>
        <taxon>Lactobacillaceae</taxon>
        <taxon>Lentilactobacillus</taxon>
    </lineage>
</organism>
<name>A0A6P1E3W0_LENHI</name>
<proteinExistence type="predicted"/>
<dbReference type="InterPro" id="IPR027417">
    <property type="entry name" value="P-loop_NTPase"/>
</dbReference>
<dbReference type="Proteomes" id="UP000465035">
    <property type="component" value="Chromosome"/>
</dbReference>
<accession>A0A6P1E3W0</accession>
<evidence type="ECO:0000259" key="1">
    <source>
        <dbReference type="Pfam" id="PF13304"/>
    </source>
</evidence>
<gene>
    <name evidence="2" type="ORF">GQR93_03375</name>
</gene>
<sequence length="424" mass="47787">MIKLIGFKIFGHSLFENNTHFTLQTSGQITQKSKNRIIQFNNVLTLNRVIGIVGINATGKSTLMEIFDGLNQLYLLDKSVDQTPLNDRLRSKDDQITINAYLATDTNDSYVVKTTFKNVPIPDGIDDGSNKEWIISDETVYHRKSKSVTKKDFFKIPESSNDKNTLTKVIDRKALSQDQKKLLSKKDSVFRAVGDLGRISTVSSTVSLTNRNKIISFMDNTPKELLDYLDNSIDDLIYEKDDAGKTVGYTLKFKGSDDIIHATSFDELSNYLSSGTIKGITLFHEFLVALRMGSTLMVDEIELHINRQIVKDFIGFFANPKININNATLVYSSHYIELTDDLTRGDEEYILTRKGQTKLTRLNDARIRTELKHSEIFQNNTLSGTAPNYSAYLKLISAVKNHNHKFNSLKGATTKNTGVAVKND</sequence>
<dbReference type="GeneID" id="69057398"/>
<evidence type="ECO:0000313" key="2">
    <source>
        <dbReference type="EMBL" id="QHB51328.1"/>
    </source>
</evidence>
<reference evidence="2 3" key="1">
    <citation type="submission" date="2019-12" db="EMBL/GenBank/DDBJ databases">
        <title>Lactobacillus hilgardii FLUB.</title>
        <authorList>
            <person name="Gustaw K."/>
        </authorList>
    </citation>
    <scope>NUCLEOTIDE SEQUENCE [LARGE SCALE GENOMIC DNA]</scope>
    <source>
        <strain evidence="2 3">FLUB</strain>
    </source>
</reference>
<dbReference type="GO" id="GO:0005524">
    <property type="term" value="F:ATP binding"/>
    <property type="evidence" value="ECO:0007669"/>
    <property type="project" value="InterPro"/>
</dbReference>